<accession>A0A9W6ZBD0</accession>
<dbReference type="Proteomes" id="UP001165160">
    <property type="component" value="Unassembled WGS sequence"/>
</dbReference>
<dbReference type="EMBL" id="BRXX01000590">
    <property type="protein sequence ID" value="GMH49146.1"/>
    <property type="molecule type" value="Genomic_DNA"/>
</dbReference>
<name>A0A9W6ZBD0_9STRA</name>
<sequence length="101" mass="10627">MTVSEKAEKIVNVVNGDDDEPVVPTAVATAPYVPPGAPAGGQMVEIKYCGVVSWCICLLFGGLCCVKCCPCDQKELYRAPNGQLYTKSGAIAEKPCFAQGI</sequence>
<keyword evidence="2" id="KW-1185">Reference proteome</keyword>
<comment type="caution">
    <text evidence="1">The sequence shown here is derived from an EMBL/GenBank/DDBJ whole genome shotgun (WGS) entry which is preliminary data.</text>
</comment>
<evidence type="ECO:0000313" key="2">
    <source>
        <dbReference type="Proteomes" id="UP001165160"/>
    </source>
</evidence>
<reference evidence="2" key="1">
    <citation type="journal article" date="2023" name="Commun. Biol.">
        <title>Genome analysis of Parmales, the sister group of diatoms, reveals the evolutionary specialization of diatoms from phago-mixotrophs to photoautotrophs.</title>
        <authorList>
            <person name="Ban H."/>
            <person name="Sato S."/>
            <person name="Yoshikawa S."/>
            <person name="Yamada K."/>
            <person name="Nakamura Y."/>
            <person name="Ichinomiya M."/>
            <person name="Sato N."/>
            <person name="Blanc-Mathieu R."/>
            <person name="Endo H."/>
            <person name="Kuwata A."/>
            <person name="Ogata H."/>
        </authorList>
    </citation>
    <scope>NUCLEOTIDE SEQUENCE [LARGE SCALE GENOMIC DNA]</scope>
    <source>
        <strain evidence="2">NIES 3699</strain>
    </source>
</reference>
<organism evidence="1 2">
    <name type="scientific">Triparma verrucosa</name>
    <dbReference type="NCBI Taxonomy" id="1606542"/>
    <lineage>
        <taxon>Eukaryota</taxon>
        <taxon>Sar</taxon>
        <taxon>Stramenopiles</taxon>
        <taxon>Ochrophyta</taxon>
        <taxon>Bolidophyceae</taxon>
        <taxon>Parmales</taxon>
        <taxon>Triparmaceae</taxon>
        <taxon>Triparma</taxon>
    </lineage>
</organism>
<evidence type="ECO:0000313" key="1">
    <source>
        <dbReference type="EMBL" id="GMH49146.1"/>
    </source>
</evidence>
<proteinExistence type="predicted"/>
<protein>
    <submittedName>
        <fullName evidence="1">Uncharacterized protein</fullName>
    </submittedName>
</protein>
<gene>
    <name evidence="1" type="ORF">TrVE_jg11119</name>
</gene>
<dbReference type="AlphaFoldDB" id="A0A9W6ZBD0"/>